<dbReference type="InterPro" id="IPR006842">
    <property type="entry name" value="Transposase_31"/>
</dbReference>
<protein>
    <submittedName>
        <fullName evidence="2">Transposase, YhgA-like</fullName>
    </submittedName>
</protein>
<evidence type="ECO:0000313" key="2">
    <source>
        <dbReference type="EMBL" id="VYT38679.1"/>
    </source>
</evidence>
<reference evidence="2" key="1">
    <citation type="submission" date="2019-11" db="EMBL/GenBank/DDBJ databases">
        <authorList>
            <person name="Feng L."/>
        </authorList>
    </citation>
    <scope>NUCLEOTIDE SEQUENCE</scope>
    <source>
        <strain evidence="2">CnexileLFYP112</strain>
    </source>
</reference>
<evidence type="ECO:0000259" key="1">
    <source>
        <dbReference type="Pfam" id="PF04754"/>
    </source>
</evidence>
<sequence>MEHTKADIIFKDFWRNNERFADLFNVVVFGGKEVIKPEALHEMDTDVSGIIQLKDYKETLSRTRDVIKKTAYGVEFVVLGIESQQHIHYAMPLRHMVYDAMSYLKEYQEITRKYKKDTGKKTEDEFLSKMKKDDRLHPVITLTVYYGEKQWDGPYCLKDMIVEMPEEIAAIFSDYKMNLLEVRDSDRYVFNNTDVQSVFEITREIFAGHFEKIQEKYGNKEMGSDLLTVVGQMTGSKELIRMSRNMEVNSMCEALEKLKEEGKLEGIEVGREEGIKENRKEVILTMLQNNYPISEICKLLNIPEEEVLEIRDKK</sequence>
<gene>
    <name evidence="2" type="ORF">CNLFYP112_00782</name>
</gene>
<proteinExistence type="predicted"/>
<accession>A0A6N2W7I3</accession>
<feature type="domain" description="Transposase (putative) YhgA-like" evidence="1">
    <location>
        <begin position="130"/>
        <end position="216"/>
    </location>
</feature>
<organism evidence="2">
    <name type="scientific">[Clostridium] nexile</name>
    <dbReference type="NCBI Taxonomy" id="29361"/>
    <lineage>
        <taxon>Bacteria</taxon>
        <taxon>Bacillati</taxon>
        <taxon>Bacillota</taxon>
        <taxon>Clostridia</taxon>
        <taxon>Lachnospirales</taxon>
        <taxon>Lachnospiraceae</taxon>
        <taxon>Tyzzerella</taxon>
    </lineage>
</organism>
<name>A0A6N2W7I3_9FIRM</name>
<dbReference type="AlphaFoldDB" id="A0A6N2W7I3"/>
<dbReference type="EMBL" id="CACRTG010000046">
    <property type="protein sequence ID" value="VYT38679.1"/>
    <property type="molecule type" value="Genomic_DNA"/>
</dbReference>
<dbReference type="Pfam" id="PF04754">
    <property type="entry name" value="Transposase_31"/>
    <property type="match status" value="1"/>
</dbReference>